<evidence type="ECO:0000313" key="6">
    <source>
        <dbReference type="Proteomes" id="UP000317238"/>
    </source>
</evidence>
<dbReference type="EMBL" id="SJPL01000001">
    <property type="protein sequence ID" value="TWT68736.1"/>
    <property type="molecule type" value="Genomic_DNA"/>
</dbReference>
<dbReference type="AlphaFoldDB" id="A0A5C5XZ80"/>
<reference evidence="5 6" key="1">
    <citation type="submission" date="2019-02" db="EMBL/GenBank/DDBJ databases">
        <title>Deep-cultivation of Planctomycetes and their phenomic and genomic characterization uncovers novel biology.</title>
        <authorList>
            <person name="Wiegand S."/>
            <person name="Jogler M."/>
            <person name="Boedeker C."/>
            <person name="Pinto D."/>
            <person name="Vollmers J."/>
            <person name="Rivas-Marin E."/>
            <person name="Kohn T."/>
            <person name="Peeters S.H."/>
            <person name="Heuer A."/>
            <person name="Rast P."/>
            <person name="Oberbeckmann S."/>
            <person name="Bunk B."/>
            <person name="Jeske O."/>
            <person name="Meyerdierks A."/>
            <person name="Storesund J.E."/>
            <person name="Kallscheuer N."/>
            <person name="Luecker S."/>
            <person name="Lage O.M."/>
            <person name="Pohl T."/>
            <person name="Merkel B.J."/>
            <person name="Hornburger P."/>
            <person name="Mueller R.-W."/>
            <person name="Bruemmer F."/>
            <person name="Labrenz M."/>
            <person name="Spormann A.M."/>
            <person name="Op Den Camp H."/>
            <person name="Overmann J."/>
            <person name="Amann R."/>
            <person name="Jetten M.S.M."/>
            <person name="Mascher T."/>
            <person name="Medema M.H."/>
            <person name="Devos D.P."/>
            <person name="Kaster A.-K."/>
            <person name="Ovreas L."/>
            <person name="Rohde M."/>
            <person name="Galperin M.Y."/>
            <person name="Jogler C."/>
        </authorList>
    </citation>
    <scope>NUCLEOTIDE SEQUENCE [LARGE SCALE GENOMIC DNA]</scope>
    <source>
        <strain evidence="5 6">Pan14r</strain>
    </source>
</reference>
<dbReference type="InterPro" id="IPR036390">
    <property type="entry name" value="WH_DNA-bd_sf"/>
</dbReference>
<dbReference type="InterPro" id="IPR051081">
    <property type="entry name" value="HTH_MetalResp_TranReg"/>
</dbReference>
<dbReference type="Pfam" id="PF01022">
    <property type="entry name" value="HTH_5"/>
    <property type="match status" value="1"/>
</dbReference>
<dbReference type="CDD" id="cd00090">
    <property type="entry name" value="HTH_ARSR"/>
    <property type="match status" value="1"/>
</dbReference>
<dbReference type="PANTHER" id="PTHR33154">
    <property type="entry name" value="TRANSCRIPTIONAL REGULATOR, ARSR FAMILY"/>
    <property type="match status" value="1"/>
</dbReference>
<dbReference type="SUPFAM" id="SSF46785">
    <property type="entry name" value="Winged helix' DNA-binding domain"/>
    <property type="match status" value="1"/>
</dbReference>
<accession>A0A5C5XZ80</accession>
<keyword evidence="1" id="KW-0805">Transcription regulation</keyword>
<dbReference type="GO" id="GO:0003677">
    <property type="term" value="F:DNA binding"/>
    <property type="evidence" value="ECO:0007669"/>
    <property type="project" value="UniProtKB-KW"/>
</dbReference>
<comment type="caution">
    <text evidence="5">The sequence shown here is derived from an EMBL/GenBank/DDBJ whole genome shotgun (WGS) entry which is preliminary data.</text>
</comment>
<keyword evidence="6" id="KW-1185">Reference proteome</keyword>
<proteinExistence type="predicted"/>
<evidence type="ECO:0000256" key="1">
    <source>
        <dbReference type="ARBA" id="ARBA00023015"/>
    </source>
</evidence>
<dbReference type="PROSITE" id="PS50987">
    <property type="entry name" value="HTH_ARSR_2"/>
    <property type="match status" value="1"/>
</dbReference>
<protein>
    <submittedName>
        <fullName evidence="5">Putative HTH-type transcriptional regulator</fullName>
    </submittedName>
</protein>
<evidence type="ECO:0000256" key="3">
    <source>
        <dbReference type="ARBA" id="ARBA00023163"/>
    </source>
</evidence>
<dbReference type="GO" id="GO:0003700">
    <property type="term" value="F:DNA-binding transcription factor activity"/>
    <property type="evidence" value="ECO:0007669"/>
    <property type="project" value="InterPro"/>
</dbReference>
<dbReference type="Gene3D" id="1.10.10.10">
    <property type="entry name" value="Winged helix-like DNA-binding domain superfamily/Winged helix DNA-binding domain"/>
    <property type="match status" value="1"/>
</dbReference>
<dbReference type="InterPro" id="IPR001845">
    <property type="entry name" value="HTH_ArsR_DNA-bd_dom"/>
</dbReference>
<dbReference type="InterPro" id="IPR011991">
    <property type="entry name" value="ArsR-like_HTH"/>
</dbReference>
<dbReference type="PRINTS" id="PR00778">
    <property type="entry name" value="HTHARSR"/>
</dbReference>
<dbReference type="NCBIfam" id="NF033788">
    <property type="entry name" value="HTH_metalloreg"/>
    <property type="match status" value="1"/>
</dbReference>
<evidence type="ECO:0000256" key="2">
    <source>
        <dbReference type="ARBA" id="ARBA00023125"/>
    </source>
</evidence>
<dbReference type="PANTHER" id="PTHR33154:SF33">
    <property type="entry name" value="TRANSCRIPTIONAL REPRESSOR SDPR"/>
    <property type="match status" value="1"/>
</dbReference>
<keyword evidence="3" id="KW-0804">Transcription</keyword>
<name>A0A5C5XZ80_9PLAN</name>
<evidence type="ECO:0000313" key="5">
    <source>
        <dbReference type="EMBL" id="TWT68736.1"/>
    </source>
</evidence>
<sequence length="200" mass="22475">MRWIEGGERQNAVYPNRLCRILCAPAVGGFRMSQGHFDERRSAFVGIRLSLRTLRRRTQVSNRGMDRLLAEKSGKSGSPVLTCNADTCKHGDMAMKRKTRKQYEARAKIAKALAHPSRLLILDLLQERERCVGELTEAVEADQSTVSKHLAVLRDVGLVEVRKEGASSYYRVACDCLGGFFACMESVLRSDVRDRQSTLK</sequence>
<dbReference type="SMART" id="SM00418">
    <property type="entry name" value="HTH_ARSR"/>
    <property type="match status" value="1"/>
</dbReference>
<dbReference type="InterPro" id="IPR036388">
    <property type="entry name" value="WH-like_DNA-bd_sf"/>
</dbReference>
<organism evidence="5 6">
    <name type="scientific">Crateriforma conspicua</name>
    <dbReference type="NCBI Taxonomy" id="2527996"/>
    <lineage>
        <taxon>Bacteria</taxon>
        <taxon>Pseudomonadati</taxon>
        <taxon>Planctomycetota</taxon>
        <taxon>Planctomycetia</taxon>
        <taxon>Planctomycetales</taxon>
        <taxon>Planctomycetaceae</taxon>
        <taxon>Crateriforma</taxon>
    </lineage>
</organism>
<keyword evidence="2" id="KW-0238">DNA-binding</keyword>
<evidence type="ECO:0000259" key="4">
    <source>
        <dbReference type="PROSITE" id="PS50987"/>
    </source>
</evidence>
<dbReference type="Proteomes" id="UP000317238">
    <property type="component" value="Unassembled WGS sequence"/>
</dbReference>
<gene>
    <name evidence="5" type="ORF">Pan14r_09830</name>
</gene>
<feature type="domain" description="HTH arsR-type" evidence="4">
    <location>
        <begin position="98"/>
        <end position="199"/>
    </location>
</feature>